<dbReference type="CDD" id="cd01310">
    <property type="entry name" value="TatD_DNAse"/>
    <property type="match status" value="1"/>
</dbReference>
<dbReference type="GO" id="GO:0005829">
    <property type="term" value="C:cytosol"/>
    <property type="evidence" value="ECO:0007669"/>
    <property type="project" value="TreeGrafter"/>
</dbReference>
<keyword evidence="3" id="KW-0378">Hydrolase</keyword>
<feature type="binding site" evidence="4">
    <location>
        <position position="94"/>
    </location>
    <ligand>
        <name>a divalent metal cation</name>
        <dbReference type="ChEBI" id="CHEBI:60240"/>
        <label>1</label>
    </ligand>
</feature>
<dbReference type="OrthoDB" id="9810005at2"/>
<evidence type="ECO:0000256" key="2">
    <source>
        <dbReference type="ARBA" id="ARBA00022723"/>
    </source>
</evidence>
<dbReference type="InterPro" id="IPR015991">
    <property type="entry name" value="TatD/YcfH-like"/>
</dbReference>
<dbReference type="InterPro" id="IPR032466">
    <property type="entry name" value="Metal_Hydrolase"/>
</dbReference>
<dbReference type="Gene3D" id="3.20.20.140">
    <property type="entry name" value="Metal-dependent hydrolases"/>
    <property type="match status" value="1"/>
</dbReference>
<proteinExistence type="inferred from homology"/>
<reference evidence="5 6" key="1">
    <citation type="submission" date="2015-07" db="EMBL/GenBank/DDBJ databases">
        <authorList>
            <person name="Kim K.M."/>
        </authorList>
    </citation>
    <scope>NUCLEOTIDE SEQUENCE [LARGE SCALE GENOMIC DNA]</scope>
    <source>
        <strain evidence="5 6">KCTC 12363</strain>
    </source>
</reference>
<dbReference type="STRING" id="320787.CA2015_3165"/>
<keyword evidence="6" id="KW-1185">Reference proteome</keyword>
<dbReference type="InterPro" id="IPR001130">
    <property type="entry name" value="TatD-like"/>
</dbReference>
<dbReference type="Proteomes" id="UP000036520">
    <property type="component" value="Chromosome"/>
</dbReference>
<evidence type="ECO:0000313" key="6">
    <source>
        <dbReference type="Proteomes" id="UP000036520"/>
    </source>
</evidence>
<accession>A0A0H4PI58</accession>
<evidence type="ECO:0000256" key="3">
    <source>
        <dbReference type="ARBA" id="ARBA00022801"/>
    </source>
</evidence>
<dbReference type="RefSeq" id="WP_048642764.1">
    <property type="nucleotide sequence ID" value="NZ_CP012040.1"/>
</dbReference>
<dbReference type="Pfam" id="PF01026">
    <property type="entry name" value="TatD_DNase"/>
    <property type="match status" value="1"/>
</dbReference>
<dbReference type="KEGG" id="camu:CA2015_3165"/>
<sequence length="260" mass="29541">MKFIETHAHIYSKKFSEDVEEVVQRANDSGIAKIFMPNIDLDSIDGMLALEQKFPNVCYSMLGLHPCDVDKDFEKTLSEMEKWWDKHTFHGVGETGIDLYWDKTHLEEQKASLKVHVDWAKEKQLPLILHCRESLDETLDLIGPLCDKNLSGIFHCFSGTVEQARQIIEMGFYLGIGGTLTYKNSEVGAVIKELGLEHLVLETDSPFLSPVPFRGKRNSPEYIPYIAEKMAEFTGTSVSEVSEITNRNALKVFKLLPDEL</sequence>
<keyword evidence="2 4" id="KW-0479">Metal-binding</keyword>
<evidence type="ECO:0000313" key="5">
    <source>
        <dbReference type="EMBL" id="AKP52563.1"/>
    </source>
</evidence>
<comment type="similarity">
    <text evidence="1">Belongs to the metallo-dependent hydrolases superfamily. TatD-type hydrolase family.</text>
</comment>
<dbReference type="AlphaFoldDB" id="A0A0H4PI58"/>
<feature type="binding site" evidence="4">
    <location>
        <position position="9"/>
    </location>
    <ligand>
        <name>a divalent metal cation</name>
        <dbReference type="ChEBI" id="CHEBI:60240"/>
        <label>1</label>
    </ligand>
</feature>
<dbReference type="GO" id="GO:0016788">
    <property type="term" value="F:hydrolase activity, acting on ester bonds"/>
    <property type="evidence" value="ECO:0007669"/>
    <property type="project" value="InterPro"/>
</dbReference>
<name>A0A0H4PI58_9BACT</name>
<gene>
    <name evidence="5" type="ORF">CA2015_3165</name>
</gene>
<feature type="binding site" evidence="4">
    <location>
        <position position="130"/>
    </location>
    <ligand>
        <name>a divalent metal cation</name>
        <dbReference type="ChEBI" id="CHEBI:60240"/>
        <label>2</label>
    </ligand>
</feature>
<dbReference type="GO" id="GO:0046872">
    <property type="term" value="F:metal ion binding"/>
    <property type="evidence" value="ECO:0007669"/>
    <property type="project" value="UniProtKB-KW"/>
</dbReference>
<dbReference type="PATRIC" id="fig|320787.5.peg.3456"/>
<protein>
    <submittedName>
        <fullName evidence="5">Putative deoxyribonuclease YcfH</fullName>
    </submittedName>
</protein>
<evidence type="ECO:0000256" key="1">
    <source>
        <dbReference type="ARBA" id="ARBA00009275"/>
    </source>
</evidence>
<dbReference type="NCBIfam" id="TIGR00010">
    <property type="entry name" value="YchF/TatD family DNA exonuclease"/>
    <property type="match status" value="1"/>
</dbReference>
<feature type="binding site" evidence="4">
    <location>
        <position position="7"/>
    </location>
    <ligand>
        <name>a divalent metal cation</name>
        <dbReference type="ChEBI" id="CHEBI:60240"/>
        <label>1</label>
    </ligand>
</feature>
<dbReference type="PANTHER" id="PTHR46124">
    <property type="entry name" value="D-AMINOACYL-TRNA DEACYLASE"/>
    <property type="match status" value="1"/>
</dbReference>
<feature type="binding site" evidence="4">
    <location>
        <position position="155"/>
    </location>
    <ligand>
        <name>a divalent metal cation</name>
        <dbReference type="ChEBI" id="CHEBI:60240"/>
        <label>2</label>
    </ligand>
</feature>
<evidence type="ECO:0000256" key="4">
    <source>
        <dbReference type="PIRSR" id="PIRSR005902-1"/>
    </source>
</evidence>
<dbReference type="EMBL" id="CP012040">
    <property type="protein sequence ID" value="AKP52563.1"/>
    <property type="molecule type" value="Genomic_DNA"/>
</dbReference>
<organism evidence="5 6">
    <name type="scientific">Cyclobacterium amurskyense</name>
    <dbReference type="NCBI Taxonomy" id="320787"/>
    <lineage>
        <taxon>Bacteria</taxon>
        <taxon>Pseudomonadati</taxon>
        <taxon>Bacteroidota</taxon>
        <taxon>Cytophagia</taxon>
        <taxon>Cytophagales</taxon>
        <taxon>Cyclobacteriaceae</taxon>
        <taxon>Cyclobacterium</taxon>
    </lineage>
</organism>
<dbReference type="SUPFAM" id="SSF51556">
    <property type="entry name" value="Metallo-dependent hydrolases"/>
    <property type="match status" value="1"/>
</dbReference>
<dbReference type="FunFam" id="3.20.20.140:FF:000005">
    <property type="entry name" value="TatD family hydrolase"/>
    <property type="match status" value="1"/>
</dbReference>
<feature type="binding site" evidence="4">
    <location>
        <position position="204"/>
    </location>
    <ligand>
        <name>a divalent metal cation</name>
        <dbReference type="ChEBI" id="CHEBI:60240"/>
        <label>1</label>
    </ligand>
</feature>
<dbReference type="PANTHER" id="PTHR46124:SF4">
    <property type="entry name" value="HYDROLASE TATD"/>
    <property type="match status" value="1"/>
</dbReference>
<dbReference type="PIRSF" id="PIRSF005902">
    <property type="entry name" value="DNase_TatD"/>
    <property type="match status" value="1"/>
</dbReference>
<dbReference type="GO" id="GO:0004536">
    <property type="term" value="F:DNA nuclease activity"/>
    <property type="evidence" value="ECO:0007669"/>
    <property type="project" value="InterPro"/>
</dbReference>